<accession>A0A5B7IT53</accession>
<protein>
    <submittedName>
        <fullName evidence="1">Uncharacterized protein</fullName>
    </submittedName>
</protein>
<sequence>MRVTLVRRMRSECRGAAAGGGGPGLPLTLPTPTASLLCMLATLAGALYAGDTHTYAPTMEGAHTQSSEKIRKPCQCRKSSSGLPGSTQVPGHCRAAAWTPTYVASHNLPPTVLTVCSITSSQYNKNRLYACSCVMCITYNTNGAAPTPSSSHSPGLKRCECLVTRPFTSLPSIWLYKHPYFAFLC</sequence>
<keyword evidence="2" id="KW-1185">Reference proteome</keyword>
<proteinExistence type="predicted"/>
<evidence type="ECO:0000313" key="2">
    <source>
        <dbReference type="Proteomes" id="UP000324222"/>
    </source>
</evidence>
<evidence type="ECO:0000313" key="1">
    <source>
        <dbReference type="EMBL" id="MPC85543.1"/>
    </source>
</evidence>
<organism evidence="1 2">
    <name type="scientific">Portunus trituberculatus</name>
    <name type="common">Swimming crab</name>
    <name type="synonym">Neptunus trituberculatus</name>
    <dbReference type="NCBI Taxonomy" id="210409"/>
    <lineage>
        <taxon>Eukaryota</taxon>
        <taxon>Metazoa</taxon>
        <taxon>Ecdysozoa</taxon>
        <taxon>Arthropoda</taxon>
        <taxon>Crustacea</taxon>
        <taxon>Multicrustacea</taxon>
        <taxon>Malacostraca</taxon>
        <taxon>Eumalacostraca</taxon>
        <taxon>Eucarida</taxon>
        <taxon>Decapoda</taxon>
        <taxon>Pleocyemata</taxon>
        <taxon>Brachyura</taxon>
        <taxon>Eubrachyura</taxon>
        <taxon>Portunoidea</taxon>
        <taxon>Portunidae</taxon>
        <taxon>Portuninae</taxon>
        <taxon>Portunus</taxon>
    </lineage>
</organism>
<reference evidence="1 2" key="1">
    <citation type="submission" date="2019-05" db="EMBL/GenBank/DDBJ databases">
        <title>Another draft genome of Portunus trituberculatus and its Hox gene families provides insights of decapod evolution.</title>
        <authorList>
            <person name="Jeong J.-H."/>
            <person name="Song I."/>
            <person name="Kim S."/>
            <person name="Choi T."/>
            <person name="Kim D."/>
            <person name="Ryu S."/>
            <person name="Kim W."/>
        </authorList>
    </citation>
    <scope>NUCLEOTIDE SEQUENCE [LARGE SCALE GENOMIC DNA]</scope>
    <source>
        <tissue evidence="1">Muscle</tissue>
    </source>
</reference>
<dbReference type="EMBL" id="VSRR010068752">
    <property type="protein sequence ID" value="MPC85543.1"/>
    <property type="molecule type" value="Genomic_DNA"/>
</dbReference>
<comment type="caution">
    <text evidence="1">The sequence shown here is derived from an EMBL/GenBank/DDBJ whole genome shotgun (WGS) entry which is preliminary data.</text>
</comment>
<gene>
    <name evidence="1" type="ORF">E2C01_080324</name>
</gene>
<dbReference type="AlphaFoldDB" id="A0A5B7IT53"/>
<dbReference type="Proteomes" id="UP000324222">
    <property type="component" value="Unassembled WGS sequence"/>
</dbReference>
<name>A0A5B7IT53_PORTR</name>